<protein>
    <submittedName>
        <fullName evidence="2">Iron (Metal) dependent repressor, DtxR family</fullName>
    </submittedName>
</protein>
<accession>A0A1I2RL90</accession>
<dbReference type="STRING" id="553467.SAMN04488063_1963"/>
<dbReference type="EMBL" id="FOOQ01000002">
    <property type="protein sequence ID" value="SFG41282.1"/>
    <property type="molecule type" value="Genomic_DNA"/>
</dbReference>
<dbReference type="PROSITE" id="PS50944">
    <property type="entry name" value="HTH_DTXR"/>
    <property type="match status" value="1"/>
</dbReference>
<dbReference type="AlphaFoldDB" id="A0A1I2RL90"/>
<dbReference type="OrthoDB" id="266552at2157"/>
<dbReference type="RefSeq" id="WP_092891673.1">
    <property type="nucleotide sequence ID" value="NZ_FOOQ01000002.1"/>
</dbReference>
<dbReference type="PANTHER" id="PTHR33238">
    <property type="entry name" value="IRON (METAL) DEPENDENT REPRESSOR, DTXR FAMILY"/>
    <property type="match status" value="1"/>
</dbReference>
<gene>
    <name evidence="2" type="ORF">SAMN04488063_1963</name>
</gene>
<dbReference type="InterPro" id="IPR036390">
    <property type="entry name" value="WH_DNA-bd_sf"/>
</dbReference>
<keyword evidence="3" id="KW-1185">Reference proteome</keyword>
<evidence type="ECO:0000313" key="3">
    <source>
        <dbReference type="Proteomes" id="UP000198876"/>
    </source>
</evidence>
<organism evidence="2 3">
    <name type="scientific">Halopelagius inordinatus</name>
    <dbReference type="NCBI Taxonomy" id="553467"/>
    <lineage>
        <taxon>Archaea</taxon>
        <taxon>Methanobacteriati</taxon>
        <taxon>Methanobacteriota</taxon>
        <taxon>Stenosarchaea group</taxon>
        <taxon>Halobacteria</taxon>
        <taxon>Halobacteriales</taxon>
        <taxon>Haloferacaceae</taxon>
    </lineage>
</organism>
<evidence type="ECO:0000259" key="1">
    <source>
        <dbReference type="PROSITE" id="PS50944"/>
    </source>
</evidence>
<dbReference type="SMART" id="SM00529">
    <property type="entry name" value="HTH_DTXR"/>
    <property type="match status" value="1"/>
</dbReference>
<dbReference type="PANTHER" id="PTHR33238:SF7">
    <property type="entry name" value="IRON-DEPENDENT TRANSCRIPTIONAL REGULATOR"/>
    <property type="match status" value="1"/>
</dbReference>
<dbReference type="SUPFAM" id="SSF46785">
    <property type="entry name" value="Winged helix' DNA-binding domain"/>
    <property type="match status" value="1"/>
</dbReference>
<evidence type="ECO:0000313" key="2">
    <source>
        <dbReference type="EMBL" id="SFG41282.1"/>
    </source>
</evidence>
<name>A0A1I2RL90_9EURY</name>
<sequence>MAPAQYLLAVRRLRADETTPVPTGAIAAELDRSPAAATEMADRLAERGLVEHEPYEGVVLTEEGDERADRLARTYEILCRFCRDVLCIDDYEAEASALVGTVSADVAERLAEVLLTDEKAPSP</sequence>
<dbReference type="Proteomes" id="UP000198876">
    <property type="component" value="Unassembled WGS sequence"/>
</dbReference>
<dbReference type="InterPro" id="IPR022689">
    <property type="entry name" value="Iron_dep_repressor"/>
</dbReference>
<dbReference type="GO" id="GO:0003677">
    <property type="term" value="F:DNA binding"/>
    <property type="evidence" value="ECO:0007669"/>
    <property type="project" value="InterPro"/>
</dbReference>
<reference evidence="3" key="1">
    <citation type="submission" date="2016-10" db="EMBL/GenBank/DDBJ databases">
        <authorList>
            <person name="Varghese N."/>
            <person name="Submissions S."/>
        </authorList>
    </citation>
    <scope>NUCLEOTIDE SEQUENCE [LARGE SCALE GENOMIC DNA]</scope>
    <source>
        <strain evidence="3">CGMCC 1.7739</strain>
    </source>
</reference>
<dbReference type="Pfam" id="PF01325">
    <property type="entry name" value="Fe_dep_repress"/>
    <property type="match status" value="1"/>
</dbReference>
<dbReference type="GO" id="GO:0046914">
    <property type="term" value="F:transition metal ion binding"/>
    <property type="evidence" value="ECO:0007669"/>
    <property type="project" value="InterPro"/>
</dbReference>
<dbReference type="InterPro" id="IPR022687">
    <property type="entry name" value="HTH_DTXR"/>
</dbReference>
<feature type="domain" description="HTH dtxR-type" evidence="1">
    <location>
        <begin position="1"/>
        <end position="61"/>
    </location>
</feature>
<dbReference type="Gene3D" id="1.10.10.10">
    <property type="entry name" value="Winged helix-like DNA-binding domain superfamily/Winged helix DNA-binding domain"/>
    <property type="match status" value="1"/>
</dbReference>
<dbReference type="InterPro" id="IPR050536">
    <property type="entry name" value="DtxR_MntR_Metal-Reg"/>
</dbReference>
<dbReference type="GO" id="GO:0003700">
    <property type="term" value="F:DNA-binding transcription factor activity"/>
    <property type="evidence" value="ECO:0007669"/>
    <property type="project" value="InterPro"/>
</dbReference>
<proteinExistence type="predicted"/>
<dbReference type="InterPro" id="IPR036388">
    <property type="entry name" value="WH-like_DNA-bd_sf"/>
</dbReference>